<protein>
    <submittedName>
        <fullName evidence="1">Unannotated protein</fullName>
    </submittedName>
</protein>
<proteinExistence type="predicted"/>
<organism evidence="1">
    <name type="scientific">freshwater metagenome</name>
    <dbReference type="NCBI Taxonomy" id="449393"/>
    <lineage>
        <taxon>unclassified sequences</taxon>
        <taxon>metagenomes</taxon>
        <taxon>ecological metagenomes</taxon>
    </lineage>
</organism>
<accession>A0A6J6IYC1</accession>
<dbReference type="EMBL" id="CAEZVT010000004">
    <property type="protein sequence ID" value="CAB4628999.1"/>
    <property type="molecule type" value="Genomic_DNA"/>
</dbReference>
<name>A0A6J6IYC1_9ZZZZ</name>
<evidence type="ECO:0000313" key="1">
    <source>
        <dbReference type="EMBL" id="CAB4628999.1"/>
    </source>
</evidence>
<reference evidence="1" key="1">
    <citation type="submission" date="2020-05" db="EMBL/GenBank/DDBJ databases">
        <authorList>
            <person name="Chiriac C."/>
            <person name="Salcher M."/>
            <person name="Ghai R."/>
            <person name="Kavagutti S V."/>
        </authorList>
    </citation>
    <scope>NUCLEOTIDE SEQUENCE</scope>
</reference>
<dbReference type="AlphaFoldDB" id="A0A6J6IYC1"/>
<sequence>MRKLKAAAIAAAFVFTTLSPVPATAVPLTLPIGNWPACDQVRINYCIESVQIQGIGAAAETLTWSATGAASAATYPEGALETTASAKALPGMWSNATWATYGHADYGYDGVFIKFSTANQFTNHLSFEVVPVRVDGGATKQANQKEGISAPESPIEPVPLPIEDETGALPEEIVSGEEFAEPVANSAYQASLNPNDTIIATVRIGEALPGISLGIGRVVDVNSTLAGKLTFTGTPVFTAEATSTRDCNSDQGIAVANSYQIMAFTIVENDDQGFGVDGLSGKMSVTSNAACEFSTPTWDANTGSISWVAAAPHYAADGVTLNRGFYRAVIPAEDALLLWGLANPADAKLALTVSVTNDGTDKQTAIKNISFRKGAIRIEFSNFTFSKNTFVIKKNRGYSKFVSKKSLTCTKLASNIKPGNNVIKVKNAYACPAGYKR</sequence>
<gene>
    <name evidence="1" type="ORF">UFOPK2131_00153</name>
</gene>